<sequence length="100" mass="11243">MDFKIEGLKGDKNGDELIGQMLSDIFTGLKTKMVQPVLDENHKISGQLKELMTQEQSEISELKEKIAELDARIQQVPLIILSSFRDAINLAGRDTQDGRE</sequence>
<accession>A0A9X4JTC8</accession>
<feature type="coiled-coil region" evidence="1">
    <location>
        <begin position="45"/>
        <end position="72"/>
    </location>
</feature>
<evidence type="ECO:0000256" key="1">
    <source>
        <dbReference type="SAM" id="Coils"/>
    </source>
</evidence>
<evidence type="ECO:0000313" key="3">
    <source>
        <dbReference type="Proteomes" id="UP001154312"/>
    </source>
</evidence>
<keyword evidence="1" id="KW-0175">Coiled coil</keyword>
<organism evidence="2 3">
    <name type="scientific">Pelotomaculum isophthalicicum JI</name>
    <dbReference type="NCBI Taxonomy" id="947010"/>
    <lineage>
        <taxon>Bacteria</taxon>
        <taxon>Bacillati</taxon>
        <taxon>Bacillota</taxon>
        <taxon>Clostridia</taxon>
        <taxon>Eubacteriales</taxon>
        <taxon>Desulfotomaculaceae</taxon>
        <taxon>Pelotomaculum</taxon>
    </lineage>
</organism>
<dbReference type="Proteomes" id="UP001154312">
    <property type="component" value="Unassembled WGS sequence"/>
</dbReference>
<protein>
    <submittedName>
        <fullName evidence="2">Uncharacterized protein</fullName>
    </submittedName>
</protein>
<name>A0A9X4JTC8_9FIRM</name>
<keyword evidence="3" id="KW-1185">Reference proteome</keyword>
<gene>
    <name evidence="2" type="ORF">L7E55_09335</name>
</gene>
<dbReference type="EMBL" id="JAKOAV010000015">
    <property type="protein sequence ID" value="MDF9408559.1"/>
    <property type="molecule type" value="Genomic_DNA"/>
</dbReference>
<dbReference type="AlphaFoldDB" id="A0A9X4JTC8"/>
<reference evidence="2" key="1">
    <citation type="submission" date="2022-02" db="EMBL/GenBank/DDBJ databases">
        <authorList>
            <person name="Leng L."/>
        </authorList>
    </citation>
    <scope>NUCLEOTIDE SEQUENCE</scope>
    <source>
        <strain evidence="2">JI</strain>
    </source>
</reference>
<comment type="caution">
    <text evidence="2">The sequence shown here is derived from an EMBL/GenBank/DDBJ whole genome shotgun (WGS) entry which is preliminary data.</text>
</comment>
<evidence type="ECO:0000313" key="2">
    <source>
        <dbReference type="EMBL" id="MDF9408559.1"/>
    </source>
</evidence>
<proteinExistence type="predicted"/>
<dbReference type="RefSeq" id="WP_277443889.1">
    <property type="nucleotide sequence ID" value="NZ_JAKOAV010000015.1"/>
</dbReference>